<reference evidence="2" key="2">
    <citation type="submission" date="2017-02" db="UniProtKB">
        <authorList>
            <consortium name="WormBaseParasite"/>
        </authorList>
    </citation>
    <scope>IDENTIFICATION</scope>
</reference>
<evidence type="ECO:0000313" key="2">
    <source>
        <dbReference type="WBParaSite" id="ACAC_0000537601-mRNA-1"/>
    </source>
</evidence>
<protein>
    <submittedName>
        <fullName evidence="2">CRAL-TRIO domain-containing protein</fullName>
    </submittedName>
</protein>
<proteinExistence type="predicted"/>
<dbReference type="Gene3D" id="3.40.50.720">
    <property type="entry name" value="NAD(P)-binding Rossmann-like Domain"/>
    <property type="match status" value="1"/>
</dbReference>
<reference evidence="1" key="1">
    <citation type="submission" date="2012-09" db="EMBL/GenBank/DDBJ databases">
        <authorList>
            <person name="Martin A.A."/>
        </authorList>
    </citation>
    <scope>NUCLEOTIDE SEQUENCE</scope>
</reference>
<evidence type="ECO:0000313" key="1">
    <source>
        <dbReference type="Proteomes" id="UP000035642"/>
    </source>
</evidence>
<keyword evidence="1" id="KW-1185">Reference proteome</keyword>
<sequence length="135" mass="15819">MFSEALRRPESDGERILITARSVWFQEMVYWLRKEFVRFGYKISPIVAPNWLVKFYALLKVDKHVAAIIHRVGSEVKFDNSKSQEILGLMYSDPQSALIQMMHDMISYGMVRMSTKYTNWKAKEETKQTDMNATS</sequence>
<name>A0A0K0D5N1_ANGCA</name>
<dbReference type="STRING" id="6313.A0A0K0D5N1"/>
<dbReference type="Proteomes" id="UP000035642">
    <property type="component" value="Unassembled WGS sequence"/>
</dbReference>
<accession>A0A0K0D5N1</accession>
<organism evidence="1 2">
    <name type="scientific">Angiostrongylus cantonensis</name>
    <name type="common">Rat lungworm</name>
    <dbReference type="NCBI Taxonomy" id="6313"/>
    <lineage>
        <taxon>Eukaryota</taxon>
        <taxon>Metazoa</taxon>
        <taxon>Ecdysozoa</taxon>
        <taxon>Nematoda</taxon>
        <taxon>Chromadorea</taxon>
        <taxon>Rhabditida</taxon>
        <taxon>Rhabditina</taxon>
        <taxon>Rhabditomorpha</taxon>
        <taxon>Strongyloidea</taxon>
        <taxon>Metastrongylidae</taxon>
        <taxon>Angiostrongylus</taxon>
    </lineage>
</organism>
<dbReference type="WBParaSite" id="ACAC_0000537601-mRNA-1">
    <property type="protein sequence ID" value="ACAC_0000537601-mRNA-1"/>
    <property type="gene ID" value="ACAC_0000537601"/>
</dbReference>
<dbReference type="AlphaFoldDB" id="A0A0K0D5N1"/>